<dbReference type="PANTHER" id="PTHR34109:SF1">
    <property type="entry name" value="VOC DOMAIN-CONTAINING PROTEIN"/>
    <property type="match status" value="1"/>
</dbReference>
<reference evidence="2 3" key="1">
    <citation type="submission" date="2019-06" db="EMBL/GenBank/DDBJ databases">
        <title>New taxonomy in bacterial strain CC-CFT640, isolated from vineyard.</title>
        <authorList>
            <person name="Lin S.-Y."/>
            <person name="Tsai C.-F."/>
            <person name="Young C.-C."/>
        </authorList>
    </citation>
    <scope>NUCLEOTIDE SEQUENCE [LARGE SCALE GENOMIC DNA]</scope>
    <source>
        <strain evidence="2 3">CC-CFT640</strain>
    </source>
</reference>
<evidence type="ECO:0000313" key="3">
    <source>
        <dbReference type="Proteomes" id="UP000321638"/>
    </source>
</evidence>
<dbReference type="OrthoDB" id="9806868at2"/>
<dbReference type="PROSITE" id="PS51819">
    <property type="entry name" value="VOC"/>
    <property type="match status" value="1"/>
</dbReference>
<evidence type="ECO:0000259" key="1">
    <source>
        <dbReference type="PROSITE" id="PS51819"/>
    </source>
</evidence>
<dbReference type="SUPFAM" id="SSF54593">
    <property type="entry name" value="Glyoxalase/Bleomycin resistance protein/Dihydroxybiphenyl dioxygenase"/>
    <property type="match status" value="1"/>
</dbReference>
<dbReference type="InterPro" id="IPR004360">
    <property type="entry name" value="Glyas_Fos-R_dOase_dom"/>
</dbReference>
<dbReference type="Gene3D" id="3.30.720.120">
    <property type="match status" value="1"/>
</dbReference>
<dbReference type="Gene3D" id="3.30.720.110">
    <property type="match status" value="1"/>
</dbReference>
<accession>A0A5C8PHJ9</accession>
<gene>
    <name evidence="2" type="ORF">FHP25_23435</name>
</gene>
<protein>
    <submittedName>
        <fullName evidence="2">VOC family protein</fullName>
    </submittedName>
</protein>
<dbReference type="RefSeq" id="WP_147849405.1">
    <property type="nucleotide sequence ID" value="NZ_VDUZ01000029.1"/>
</dbReference>
<dbReference type="InterPro" id="IPR029068">
    <property type="entry name" value="Glyas_Bleomycin-R_OHBP_Dase"/>
</dbReference>
<proteinExistence type="predicted"/>
<evidence type="ECO:0000313" key="2">
    <source>
        <dbReference type="EMBL" id="TXL72936.1"/>
    </source>
</evidence>
<keyword evidence="3" id="KW-1185">Reference proteome</keyword>
<dbReference type="Pfam" id="PF00903">
    <property type="entry name" value="Glyoxalase"/>
    <property type="match status" value="1"/>
</dbReference>
<sequence length="150" mass="16208">MTDRVTIVPALSYADPNAAVAFLEAAFGFEPGLCITDGDGRVQHAELTYGGGRIMLGPVGWADWAKSPQAVSGANTQSVHVEVDDVDGHCRQARAAGADILAEPENQFYGHRTYRARDREGHVWTFAQPVREVSAAEMEAATGLKVRERP</sequence>
<dbReference type="InterPro" id="IPR037523">
    <property type="entry name" value="VOC_core"/>
</dbReference>
<organism evidence="2 3">
    <name type="scientific">Vineibacter terrae</name>
    <dbReference type="NCBI Taxonomy" id="2586908"/>
    <lineage>
        <taxon>Bacteria</taxon>
        <taxon>Pseudomonadati</taxon>
        <taxon>Pseudomonadota</taxon>
        <taxon>Alphaproteobacteria</taxon>
        <taxon>Hyphomicrobiales</taxon>
        <taxon>Vineibacter</taxon>
    </lineage>
</organism>
<dbReference type="Proteomes" id="UP000321638">
    <property type="component" value="Unassembled WGS sequence"/>
</dbReference>
<name>A0A5C8PHJ9_9HYPH</name>
<dbReference type="AlphaFoldDB" id="A0A5C8PHJ9"/>
<comment type="caution">
    <text evidence="2">The sequence shown here is derived from an EMBL/GenBank/DDBJ whole genome shotgun (WGS) entry which is preliminary data.</text>
</comment>
<dbReference type="PANTHER" id="PTHR34109">
    <property type="entry name" value="BNAUNNG04460D PROTEIN-RELATED"/>
    <property type="match status" value="1"/>
</dbReference>
<feature type="domain" description="VOC" evidence="1">
    <location>
        <begin position="4"/>
        <end position="129"/>
    </location>
</feature>
<dbReference type="EMBL" id="VDUZ01000029">
    <property type="protein sequence ID" value="TXL72936.1"/>
    <property type="molecule type" value="Genomic_DNA"/>
</dbReference>